<organism evidence="8 9">
    <name type="scientific">Chthoniobacter flavus Ellin428</name>
    <dbReference type="NCBI Taxonomy" id="497964"/>
    <lineage>
        <taxon>Bacteria</taxon>
        <taxon>Pseudomonadati</taxon>
        <taxon>Verrucomicrobiota</taxon>
        <taxon>Spartobacteria</taxon>
        <taxon>Chthoniobacterales</taxon>
        <taxon>Chthoniobacteraceae</taxon>
        <taxon>Chthoniobacter</taxon>
    </lineage>
</organism>
<feature type="domain" description="Peptidase M16 N-terminal" evidence="6">
    <location>
        <begin position="54"/>
        <end position="195"/>
    </location>
</feature>
<evidence type="ECO:0000313" key="8">
    <source>
        <dbReference type="EMBL" id="EDY18710.1"/>
    </source>
</evidence>
<dbReference type="Gene3D" id="3.30.830.10">
    <property type="entry name" value="Metalloenzyme, LuxS/M16 peptidase-like"/>
    <property type="match status" value="2"/>
</dbReference>
<sequence length="463" mass="51560" precursor="true">MVAATLPTTLRPTRLAALLVLTVLLAIGRAAESIPPLKFEQRALPNGLQFIWLEDHSAPTTAIQMWYRVGSKDDPAGRSGFAHLFEHMMFKSTKRMPSEFLDRLTEDVGGENNAYTADDVTVFHETVPSNNLERLLWAEAERLSALTVDVRNFTLEREVVKEEYRQRVLAEPYGEFGEFIQKKSFTEHPYKRPTIGNIEELDASNLEEVRAFHTTFYRPDNAVLVVVGDFEPEQLQKWVDEYFGKIPKPDAPIPRVTTKEPPRDNPKPIIAYDARVPLPALAVTYLGPSVTSADAPALRVAEQVLSGGESSRLYRKLVYETQLAQSAEYSADLRADLGLLTYEVILASGVPIDKARAALFEEITKIAAKPISDEELTIARNQLLLSKLVDRETFEGKASALGEAAAIYGDPNRVNTDLGDLQAVTPAQVQAVSQKYFTPANQLVIEYLPEAMKTKETKGKAKK</sequence>
<keyword evidence="3" id="KW-0378">Hydrolase</keyword>
<comment type="similarity">
    <text evidence="1">Belongs to the peptidase M16 family.</text>
</comment>
<dbReference type="InterPro" id="IPR011765">
    <property type="entry name" value="Pept_M16_N"/>
</dbReference>
<feature type="domain" description="Peptidase M16 C-terminal" evidence="7">
    <location>
        <begin position="205"/>
        <end position="383"/>
    </location>
</feature>
<dbReference type="SUPFAM" id="SSF63411">
    <property type="entry name" value="LuxS/MPP-like metallohydrolase"/>
    <property type="match status" value="2"/>
</dbReference>
<evidence type="ECO:0000256" key="4">
    <source>
        <dbReference type="ARBA" id="ARBA00022833"/>
    </source>
</evidence>
<accession>B4D4A9</accession>
<gene>
    <name evidence="8" type="ORF">CfE428DRAFT_3747</name>
</gene>
<dbReference type="STRING" id="497964.CfE428DRAFT_3747"/>
<name>B4D4A9_9BACT</name>
<reference evidence="8 9" key="1">
    <citation type="journal article" date="2011" name="J. Bacteriol.">
        <title>Genome sequence of Chthoniobacter flavus Ellin428, an aerobic heterotrophic soil bacterium.</title>
        <authorList>
            <person name="Kant R."/>
            <person name="van Passel M.W."/>
            <person name="Palva A."/>
            <person name="Lucas S."/>
            <person name="Lapidus A."/>
            <person name="Glavina Del Rio T."/>
            <person name="Dalin E."/>
            <person name="Tice H."/>
            <person name="Bruce D."/>
            <person name="Goodwin L."/>
            <person name="Pitluck S."/>
            <person name="Larimer F.W."/>
            <person name="Land M.L."/>
            <person name="Hauser L."/>
            <person name="Sangwan P."/>
            <person name="de Vos W.M."/>
            <person name="Janssen P.H."/>
            <person name="Smidt H."/>
        </authorList>
    </citation>
    <scope>NUCLEOTIDE SEQUENCE [LARGE SCALE GENOMIC DNA]</scope>
    <source>
        <strain evidence="8 9">Ellin428</strain>
    </source>
</reference>
<keyword evidence="9" id="KW-1185">Reference proteome</keyword>
<evidence type="ECO:0000256" key="1">
    <source>
        <dbReference type="ARBA" id="ARBA00007261"/>
    </source>
</evidence>
<dbReference type="GO" id="GO:0046872">
    <property type="term" value="F:metal ion binding"/>
    <property type="evidence" value="ECO:0007669"/>
    <property type="project" value="InterPro"/>
</dbReference>
<evidence type="ECO:0000256" key="5">
    <source>
        <dbReference type="ARBA" id="ARBA00023049"/>
    </source>
</evidence>
<protein>
    <submittedName>
        <fullName evidence="8">Peptidase M16 domain protein</fullName>
    </submittedName>
</protein>
<dbReference type="FunCoup" id="B4D4A9">
    <property type="interactions" value="7"/>
</dbReference>
<keyword evidence="4" id="KW-0862">Zinc</keyword>
<dbReference type="AlphaFoldDB" id="B4D4A9"/>
<dbReference type="Proteomes" id="UP000005824">
    <property type="component" value="Unassembled WGS sequence"/>
</dbReference>
<evidence type="ECO:0000259" key="6">
    <source>
        <dbReference type="Pfam" id="PF00675"/>
    </source>
</evidence>
<dbReference type="InterPro" id="IPR011249">
    <property type="entry name" value="Metalloenz_LuxS/M16"/>
</dbReference>
<evidence type="ECO:0000256" key="3">
    <source>
        <dbReference type="ARBA" id="ARBA00022801"/>
    </source>
</evidence>
<dbReference type="EMBL" id="ABVL01000011">
    <property type="protein sequence ID" value="EDY18710.1"/>
    <property type="molecule type" value="Genomic_DNA"/>
</dbReference>
<dbReference type="GO" id="GO:0006508">
    <property type="term" value="P:proteolysis"/>
    <property type="evidence" value="ECO:0007669"/>
    <property type="project" value="UniProtKB-KW"/>
</dbReference>
<keyword evidence="2" id="KW-0645">Protease</keyword>
<evidence type="ECO:0000259" key="7">
    <source>
        <dbReference type="Pfam" id="PF05193"/>
    </source>
</evidence>
<proteinExistence type="inferred from homology"/>
<keyword evidence="5" id="KW-0482">Metalloprotease</keyword>
<dbReference type="InterPro" id="IPR050626">
    <property type="entry name" value="Peptidase_M16"/>
</dbReference>
<evidence type="ECO:0000313" key="9">
    <source>
        <dbReference type="Proteomes" id="UP000005824"/>
    </source>
</evidence>
<dbReference type="PANTHER" id="PTHR43690">
    <property type="entry name" value="NARDILYSIN"/>
    <property type="match status" value="1"/>
</dbReference>
<dbReference type="InParanoid" id="B4D4A9"/>
<dbReference type="GO" id="GO:0008237">
    <property type="term" value="F:metallopeptidase activity"/>
    <property type="evidence" value="ECO:0007669"/>
    <property type="project" value="UniProtKB-KW"/>
</dbReference>
<evidence type="ECO:0000256" key="2">
    <source>
        <dbReference type="ARBA" id="ARBA00022670"/>
    </source>
</evidence>
<dbReference type="Pfam" id="PF00675">
    <property type="entry name" value="Peptidase_M16"/>
    <property type="match status" value="1"/>
</dbReference>
<dbReference type="InterPro" id="IPR007863">
    <property type="entry name" value="Peptidase_M16_C"/>
</dbReference>
<dbReference type="eggNOG" id="COG0612">
    <property type="taxonomic scope" value="Bacteria"/>
</dbReference>
<comment type="caution">
    <text evidence="8">The sequence shown here is derived from an EMBL/GenBank/DDBJ whole genome shotgun (WGS) entry which is preliminary data.</text>
</comment>
<dbReference type="PANTHER" id="PTHR43690:SF17">
    <property type="entry name" value="PROTEIN YHJJ"/>
    <property type="match status" value="1"/>
</dbReference>
<dbReference type="Pfam" id="PF05193">
    <property type="entry name" value="Peptidase_M16_C"/>
    <property type="match status" value="1"/>
</dbReference>